<feature type="non-terminal residue" evidence="7">
    <location>
        <position position="157"/>
    </location>
</feature>
<dbReference type="GO" id="GO:0005524">
    <property type="term" value="F:ATP binding"/>
    <property type="evidence" value="ECO:0007669"/>
    <property type="project" value="InterPro"/>
</dbReference>
<proteinExistence type="predicted"/>
<feature type="transmembrane region" description="Helical" evidence="5">
    <location>
        <begin position="123"/>
        <end position="151"/>
    </location>
</feature>
<name>A0A382GBM9_9ZZZZ</name>
<evidence type="ECO:0000256" key="3">
    <source>
        <dbReference type="ARBA" id="ARBA00022989"/>
    </source>
</evidence>
<feature type="domain" description="ABC transmembrane type-1" evidence="6">
    <location>
        <begin position="2"/>
        <end position="157"/>
    </location>
</feature>
<evidence type="ECO:0000313" key="7">
    <source>
        <dbReference type="EMBL" id="SVB71987.1"/>
    </source>
</evidence>
<organism evidence="7">
    <name type="scientific">marine metagenome</name>
    <dbReference type="NCBI Taxonomy" id="408172"/>
    <lineage>
        <taxon>unclassified sequences</taxon>
        <taxon>metagenomes</taxon>
        <taxon>ecological metagenomes</taxon>
    </lineage>
</organism>
<dbReference type="EMBL" id="UINC01054369">
    <property type="protein sequence ID" value="SVB71987.1"/>
    <property type="molecule type" value="Genomic_DNA"/>
</dbReference>
<protein>
    <recommendedName>
        <fullName evidence="6">ABC transmembrane type-1 domain-containing protein</fullName>
    </recommendedName>
</protein>
<dbReference type="InterPro" id="IPR039421">
    <property type="entry name" value="Type_1_exporter"/>
</dbReference>
<dbReference type="GO" id="GO:0016020">
    <property type="term" value="C:membrane"/>
    <property type="evidence" value="ECO:0007669"/>
    <property type="project" value="UniProtKB-SubCell"/>
</dbReference>
<keyword evidence="2 5" id="KW-0812">Transmembrane</keyword>
<dbReference type="InterPro" id="IPR036640">
    <property type="entry name" value="ABC1_TM_sf"/>
</dbReference>
<feature type="transmembrane region" description="Helical" evidence="5">
    <location>
        <begin position="39"/>
        <end position="59"/>
    </location>
</feature>
<evidence type="ECO:0000256" key="4">
    <source>
        <dbReference type="ARBA" id="ARBA00023136"/>
    </source>
</evidence>
<sequence>MVFGFLSLFLSNLILLAAPQVLRRAIDSLRLDPAAVSLWWYSLGFLGVVCLSGLFKYYVRQTLGVVSRRVEYDLRNDLFKHIQKLPPSFFHTMRTGDIMSRCTNDMQAVRMLLGPGIMYSGDAIVVFTAVVITMLVMNPTLTALALIPMVILPLSSN</sequence>
<dbReference type="SUPFAM" id="SSF90123">
    <property type="entry name" value="ABC transporter transmembrane region"/>
    <property type="match status" value="1"/>
</dbReference>
<dbReference type="GO" id="GO:0140359">
    <property type="term" value="F:ABC-type transporter activity"/>
    <property type="evidence" value="ECO:0007669"/>
    <property type="project" value="InterPro"/>
</dbReference>
<comment type="subcellular location">
    <subcellularLocation>
        <location evidence="1">Membrane</location>
        <topology evidence="1">Multi-pass membrane protein</topology>
    </subcellularLocation>
</comment>
<dbReference type="PANTHER" id="PTHR43394">
    <property type="entry name" value="ATP-DEPENDENT PERMEASE MDL1, MITOCHONDRIAL"/>
    <property type="match status" value="1"/>
</dbReference>
<dbReference type="PROSITE" id="PS50929">
    <property type="entry name" value="ABC_TM1F"/>
    <property type="match status" value="1"/>
</dbReference>
<evidence type="ECO:0000259" key="6">
    <source>
        <dbReference type="PROSITE" id="PS50929"/>
    </source>
</evidence>
<dbReference type="Pfam" id="PF00664">
    <property type="entry name" value="ABC_membrane"/>
    <property type="match status" value="1"/>
</dbReference>
<evidence type="ECO:0000256" key="1">
    <source>
        <dbReference type="ARBA" id="ARBA00004141"/>
    </source>
</evidence>
<gene>
    <name evidence="7" type="ORF">METZ01_LOCUS224841</name>
</gene>
<evidence type="ECO:0000256" key="2">
    <source>
        <dbReference type="ARBA" id="ARBA00022692"/>
    </source>
</evidence>
<evidence type="ECO:0000256" key="5">
    <source>
        <dbReference type="SAM" id="Phobius"/>
    </source>
</evidence>
<dbReference type="Gene3D" id="1.20.1560.10">
    <property type="entry name" value="ABC transporter type 1, transmembrane domain"/>
    <property type="match status" value="1"/>
</dbReference>
<reference evidence="7" key="1">
    <citation type="submission" date="2018-05" db="EMBL/GenBank/DDBJ databases">
        <authorList>
            <person name="Lanie J.A."/>
            <person name="Ng W.-L."/>
            <person name="Kazmierczak K.M."/>
            <person name="Andrzejewski T.M."/>
            <person name="Davidsen T.M."/>
            <person name="Wayne K.J."/>
            <person name="Tettelin H."/>
            <person name="Glass J.I."/>
            <person name="Rusch D."/>
            <person name="Podicherti R."/>
            <person name="Tsui H.-C.T."/>
            <person name="Winkler M.E."/>
        </authorList>
    </citation>
    <scope>NUCLEOTIDE SEQUENCE</scope>
</reference>
<keyword evidence="3 5" id="KW-1133">Transmembrane helix</keyword>
<dbReference type="InterPro" id="IPR011527">
    <property type="entry name" value="ABC1_TM_dom"/>
</dbReference>
<keyword evidence="4 5" id="KW-0472">Membrane</keyword>
<accession>A0A382GBM9</accession>
<dbReference type="AlphaFoldDB" id="A0A382GBM9"/>